<dbReference type="Pfam" id="PF19668">
    <property type="entry name" value="DUF6171"/>
    <property type="match status" value="1"/>
</dbReference>
<dbReference type="Proteomes" id="UP000249134">
    <property type="component" value="Chromosome 1"/>
</dbReference>
<dbReference type="RefSeq" id="WP_066141285.1">
    <property type="nucleotide sequence ID" value="NZ_CBCSGM010000003.1"/>
</dbReference>
<evidence type="ECO:0000313" key="1">
    <source>
        <dbReference type="EMBL" id="SQI62183.1"/>
    </source>
</evidence>
<dbReference type="STRING" id="1348624.GCA_001591545_02139"/>
<name>A0A2X4WGL0_LEDLE</name>
<dbReference type="InterPro" id="IPR046169">
    <property type="entry name" value="DUF6171"/>
</dbReference>
<sequence>MKNLCKGCSESVIISNDVVDEIILGAVELGKTIVSNSIYEERLRICDSCPSLQYGTTCKHNGVFVRYHAKLAARSCPYPHDPKWREHV</sequence>
<evidence type="ECO:0000313" key="2">
    <source>
        <dbReference type="Proteomes" id="UP000249134"/>
    </source>
</evidence>
<keyword evidence="2" id="KW-1185">Reference proteome</keyword>
<dbReference type="AlphaFoldDB" id="A0A2X4WGL0"/>
<protein>
    <submittedName>
        <fullName evidence="1">Uncharacterized protein</fullName>
    </submittedName>
</protein>
<dbReference type="KEGG" id="blen:NCTC4824_03643"/>
<proteinExistence type="predicted"/>
<accession>A0A2X4WGL0</accession>
<dbReference type="EMBL" id="LS483476">
    <property type="protein sequence ID" value="SQI62183.1"/>
    <property type="molecule type" value="Genomic_DNA"/>
</dbReference>
<gene>
    <name evidence="1" type="ORF">NCTC4824_03643</name>
</gene>
<organism evidence="1 2">
    <name type="scientific">Lederbergia lenta</name>
    <name type="common">Bacillus lentus</name>
    <dbReference type="NCBI Taxonomy" id="1467"/>
    <lineage>
        <taxon>Bacteria</taxon>
        <taxon>Bacillati</taxon>
        <taxon>Bacillota</taxon>
        <taxon>Bacilli</taxon>
        <taxon>Bacillales</taxon>
        <taxon>Bacillaceae</taxon>
        <taxon>Lederbergia</taxon>
    </lineage>
</organism>
<reference evidence="1 2" key="1">
    <citation type="submission" date="2018-06" db="EMBL/GenBank/DDBJ databases">
        <authorList>
            <consortium name="Pathogen Informatics"/>
            <person name="Doyle S."/>
        </authorList>
    </citation>
    <scope>NUCLEOTIDE SEQUENCE [LARGE SCALE GENOMIC DNA]</scope>
    <source>
        <strain evidence="1 2">NCTC4824</strain>
    </source>
</reference>